<dbReference type="InterPro" id="IPR001387">
    <property type="entry name" value="Cro/C1-type_HTH"/>
</dbReference>
<name>A0A7Z0B1M1_9BURK</name>
<proteinExistence type="predicted"/>
<dbReference type="Pfam" id="PF13560">
    <property type="entry name" value="HTH_31"/>
    <property type="match status" value="1"/>
</dbReference>
<dbReference type="GO" id="GO:0003677">
    <property type="term" value="F:DNA binding"/>
    <property type="evidence" value="ECO:0007669"/>
    <property type="project" value="InterPro"/>
</dbReference>
<dbReference type="PROSITE" id="PS50943">
    <property type="entry name" value="HTH_CROC1"/>
    <property type="match status" value="1"/>
</dbReference>
<dbReference type="SUPFAM" id="SSF47413">
    <property type="entry name" value="lambda repressor-like DNA-binding domains"/>
    <property type="match status" value="1"/>
</dbReference>
<feature type="domain" description="HTH cro/C1-type" evidence="1">
    <location>
        <begin position="8"/>
        <end position="62"/>
    </location>
</feature>
<evidence type="ECO:0000313" key="3">
    <source>
        <dbReference type="Proteomes" id="UP000572540"/>
    </source>
</evidence>
<comment type="caution">
    <text evidence="2">The sequence shown here is derived from an EMBL/GenBank/DDBJ whole genome shotgun (WGS) entry which is preliminary data.</text>
</comment>
<dbReference type="RefSeq" id="WP_179707527.1">
    <property type="nucleotide sequence ID" value="NZ_JACCAU010000001.1"/>
</dbReference>
<reference evidence="2 3" key="1">
    <citation type="submission" date="2020-07" db="EMBL/GenBank/DDBJ databases">
        <title>Exploring microbial biodiversity for novel pathways involved in the catabolism of aromatic compounds derived from lignin.</title>
        <authorList>
            <person name="Elkins J."/>
        </authorList>
    </citation>
    <scope>NUCLEOTIDE SEQUENCE [LARGE SCALE GENOMIC DNA]</scope>
    <source>
        <strain evidence="2 3">H2C3B</strain>
    </source>
</reference>
<organism evidence="2 3">
    <name type="scientific">Paraburkholderia bryophila</name>
    <dbReference type="NCBI Taxonomy" id="420952"/>
    <lineage>
        <taxon>Bacteria</taxon>
        <taxon>Pseudomonadati</taxon>
        <taxon>Pseudomonadota</taxon>
        <taxon>Betaproteobacteria</taxon>
        <taxon>Burkholderiales</taxon>
        <taxon>Burkholderiaceae</taxon>
        <taxon>Paraburkholderia</taxon>
    </lineage>
</organism>
<dbReference type="EMBL" id="JACCAU010000001">
    <property type="protein sequence ID" value="NYH17839.1"/>
    <property type="molecule type" value="Genomic_DNA"/>
</dbReference>
<dbReference type="Gene3D" id="1.10.260.40">
    <property type="entry name" value="lambda repressor-like DNA-binding domains"/>
    <property type="match status" value="1"/>
</dbReference>
<sequence length="135" mass="14996">MSALGDFIRTQRKNLGLTQTALAIRIGMDDTYVSAVETGKRTPDGEQFLQMISKALELTDALARELTVAARKSQRIFRLPAEISTRKHEVLQALALDKSLSDEDMNALAAIHATWTRSRYVERLELPPISQGGPM</sequence>
<evidence type="ECO:0000259" key="1">
    <source>
        <dbReference type="PROSITE" id="PS50943"/>
    </source>
</evidence>
<dbReference type="AlphaFoldDB" id="A0A7Z0B1M1"/>
<dbReference type="CDD" id="cd00093">
    <property type="entry name" value="HTH_XRE"/>
    <property type="match status" value="1"/>
</dbReference>
<accession>A0A7Z0B1M1</accession>
<evidence type="ECO:0000313" key="2">
    <source>
        <dbReference type="EMBL" id="NYH17839.1"/>
    </source>
</evidence>
<dbReference type="InterPro" id="IPR010982">
    <property type="entry name" value="Lambda_DNA-bd_dom_sf"/>
</dbReference>
<gene>
    <name evidence="2" type="ORF">GGD41_005067</name>
</gene>
<dbReference type="Proteomes" id="UP000572540">
    <property type="component" value="Unassembled WGS sequence"/>
</dbReference>
<dbReference type="SMART" id="SM00530">
    <property type="entry name" value="HTH_XRE"/>
    <property type="match status" value="1"/>
</dbReference>
<protein>
    <submittedName>
        <fullName evidence="2">Transcriptional regulator with XRE-family HTH domain</fullName>
    </submittedName>
</protein>